<dbReference type="InterPro" id="IPR037818">
    <property type="entry name" value="TAF8"/>
</dbReference>
<evidence type="ECO:0000259" key="6">
    <source>
        <dbReference type="SMART" id="SM00576"/>
    </source>
</evidence>
<dbReference type="Pfam" id="PF07524">
    <property type="entry name" value="Bromo_TP"/>
    <property type="match status" value="1"/>
</dbReference>
<gene>
    <name evidence="7" type="ORF">FEM48_Zijuj01G0114300</name>
</gene>
<dbReference type="GO" id="GO:0005669">
    <property type="term" value="C:transcription factor TFIID complex"/>
    <property type="evidence" value="ECO:0007669"/>
    <property type="project" value="InterPro"/>
</dbReference>
<dbReference type="InterPro" id="IPR006565">
    <property type="entry name" value="BTP"/>
</dbReference>
<evidence type="ECO:0000256" key="5">
    <source>
        <dbReference type="SAM" id="MobiDB-lite"/>
    </source>
</evidence>
<protein>
    <recommendedName>
        <fullName evidence="6">Bromodomain associated domain-containing protein</fullName>
    </recommendedName>
</protein>
<evidence type="ECO:0000256" key="1">
    <source>
        <dbReference type="ARBA" id="ARBA00004123"/>
    </source>
</evidence>
<dbReference type="PANTHER" id="PTHR46338">
    <property type="entry name" value="TRANSCRIPTION INITIATION FACTOR TFIID SUBUNIT 8"/>
    <property type="match status" value="1"/>
</dbReference>
<evidence type="ECO:0000313" key="8">
    <source>
        <dbReference type="Proteomes" id="UP000813462"/>
    </source>
</evidence>
<comment type="subcellular location">
    <subcellularLocation>
        <location evidence="1">Nucleus</location>
    </subcellularLocation>
</comment>
<evidence type="ECO:0000313" key="7">
    <source>
        <dbReference type="EMBL" id="KAH7545635.1"/>
    </source>
</evidence>
<evidence type="ECO:0000256" key="4">
    <source>
        <dbReference type="ARBA" id="ARBA00023242"/>
    </source>
</evidence>
<accession>A0A978W101</accession>
<dbReference type="InterPro" id="IPR009072">
    <property type="entry name" value="Histone-fold"/>
</dbReference>
<dbReference type="AlphaFoldDB" id="A0A978W101"/>
<evidence type="ECO:0000256" key="2">
    <source>
        <dbReference type="ARBA" id="ARBA00023015"/>
    </source>
</evidence>
<feature type="domain" description="Bromodomain associated" evidence="6">
    <location>
        <begin position="66"/>
        <end position="142"/>
    </location>
</feature>
<dbReference type="SMART" id="SM00576">
    <property type="entry name" value="BTP"/>
    <property type="match status" value="1"/>
</dbReference>
<organism evidence="7 8">
    <name type="scientific">Ziziphus jujuba var. spinosa</name>
    <dbReference type="NCBI Taxonomy" id="714518"/>
    <lineage>
        <taxon>Eukaryota</taxon>
        <taxon>Viridiplantae</taxon>
        <taxon>Streptophyta</taxon>
        <taxon>Embryophyta</taxon>
        <taxon>Tracheophyta</taxon>
        <taxon>Spermatophyta</taxon>
        <taxon>Magnoliopsida</taxon>
        <taxon>eudicotyledons</taxon>
        <taxon>Gunneridae</taxon>
        <taxon>Pentapetalae</taxon>
        <taxon>rosids</taxon>
        <taxon>fabids</taxon>
        <taxon>Rosales</taxon>
        <taxon>Rhamnaceae</taxon>
        <taxon>Paliureae</taxon>
        <taxon>Ziziphus</taxon>
    </lineage>
</organism>
<sequence>MPCSKTLYLGVRAFDEVKTESKKKKSQSKTSKSSTMKIKSKSSKLEQRNKKIPPLPSSSSSSSNPSEFAFAITRIAVSQICQSVGYRKTHLSALETLTDIATKYLRGIAASASSSAASSNRTQSNLFDIVRALHDLHSVQGFPGASDLHRTDYCLLRSSVLLEITNFVRNTVETPFDRPIPRREEDPTEQKRICDGFRRNHTGAPHVPRWLPEFPDRSKCEVVGSVVEKRRKGEELWENSLGESKNGGGSVIENGDVVGVVVMKKKRELGAKRGKVKFRIGGIEEVKEREAGGGVGLGVNFSRSGVCRGGKRVCLDSEKRRNGYEIEKISVGTENDDHDDDDGNVVVGER</sequence>
<feature type="region of interest" description="Disordered" evidence="5">
    <location>
        <begin position="326"/>
        <end position="350"/>
    </location>
</feature>
<dbReference type="OrthoDB" id="436852at2759"/>
<dbReference type="EMBL" id="JAEACU010000001">
    <property type="protein sequence ID" value="KAH7545635.1"/>
    <property type="molecule type" value="Genomic_DNA"/>
</dbReference>
<dbReference type="Gene3D" id="1.10.20.10">
    <property type="entry name" value="Histone, subunit A"/>
    <property type="match status" value="1"/>
</dbReference>
<keyword evidence="4" id="KW-0539">Nucleus</keyword>
<dbReference type="Proteomes" id="UP000813462">
    <property type="component" value="Unassembled WGS sequence"/>
</dbReference>
<dbReference type="PANTHER" id="PTHR46338:SF13">
    <property type="entry name" value="TRANSCRIPTION INITIATION FACTOR TFIID SUBUNIT 8-LIKE"/>
    <property type="match status" value="1"/>
</dbReference>
<comment type="caution">
    <text evidence="7">The sequence shown here is derived from an EMBL/GenBank/DDBJ whole genome shotgun (WGS) entry which is preliminary data.</text>
</comment>
<reference evidence="7" key="1">
    <citation type="journal article" date="2021" name="Front. Plant Sci.">
        <title>Chromosome-Scale Genome Assembly for Chinese Sour Jujube and Insights Into Its Genome Evolution and Domestication Signature.</title>
        <authorList>
            <person name="Shen L.-Y."/>
            <person name="Luo H."/>
            <person name="Wang X.-L."/>
            <person name="Wang X.-M."/>
            <person name="Qiu X.-J."/>
            <person name="Liu H."/>
            <person name="Zhou S.-S."/>
            <person name="Jia K.-H."/>
            <person name="Nie S."/>
            <person name="Bao Y.-T."/>
            <person name="Zhang R.-G."/>
            <person name="Yun Q.-Z."/>
            <person name="Chai Y.-H."/>
            <person name="Lu J.-Y."/>
            <person name="Li Y."/>
            <person name="Zhao S.-W."/>
            <person name="Mao J.-F."/>
            <person name="Jia S.-G."/>
            <person name="Mao Y.-M."/>
        </authorList>
    </citation>
    <scope>NUCLEOTIDE SEQUENCE</scope>
    <source>
        <strain evidence="7">AT0</strain>
        <tissue evidence="7">Leaf</tissue>
    </source>
</reference>
<proteinExistence type="predicted"/>
<feature type="region of interest" description="Disordered" evidence="5">
    <location>
        <begin position="18"/>
        <end position="64"/>
    </location>
</feature>
<dbReference type="GO" id="GO:0046982">
    <property type="term" value="F:protein heterodimerization activity"/>
    <property type="evidence" value="ECO:0007669"/>
    <property type="project" value="InterPro"/>
</dbReference>
<evidence type="ECO:0000256" key="3">
    <source>
        <dbReference type="ARBA" id="ARBA00023163"/>
    </source>
</evidence>
<feature type="compositionally biased region" description="Acidic residues" evidence="5">
    <location>
        <begin position="334"/>
        <end position="343"/>
    </location>
</feature>
<keyword evidence="2" id="KW-0805">Transcription regulation</keyword>
<keyword evidence="3" id="KW-0804">Transcription</keyword>
<feature type="compositionally biased region" description="Low complexity" evidence="5">
    <location>
        <begin position="28"/>
        <end position="37"/>
    </location>
</feature>
<name>A0A978W101_ZIZJJ</name>